<dbReference type="GO" id="GO:0019867">
    <property type="term" value="C:outer membrane"/>
    <property type="evidence" value="ECO:0007669"/>
    <property type="project" value="InterPro"/>
</dbReference>
<dbReference type="InterPro" id="IPR059180">
    <property type="entry name" value="3D_YorM"/>
</dbReference>
<dbReference type="SUPFAM" id="SSF50685">
    <property type="entry name" value="Barwin-like endoglucanases"/>
    <property type="match status" value="1"/>
</dbReference>
<feature type="domain" description="G5" evidence="2">
    <location>
        <begin position="131"/>
        <end position="211"/>
    </location>
</feature>
<protein>
    <recommendedName>
        <fullName evidence="2">G5 domain-containing protein</fullName>
    </recommendedName>
</protein>
<evidence type="ECO:0000256" key="1">
    <source>
        <dbReference type="ARBA" id="ARBA00022729"/>
    </source>
</evidence>
<dbReference type="PROSITE" id="PS51257">
    <property type="entry name" value="PROKAR_LIPOPROTEIN"/>
    <property type="match status" value="1"/>
</dbReference>
<evidence type="ECO:0000259" key="2">
    <source>
        <dbReference type="PROSITE" id="PS51109"/>
    </source>
</evidence>
<reference evidence="4" key="1">
    <citation type="submission" date="2020-07" db="EMBL/GenBank/DDBJ databases">
        <title>Complete genome sequencing of Clostridia bacterium strain 12CBH8.</title>
        <authorList>
            <person name="Sakamoto M."/>
            <person name="Murakami T."/>
            <person name="Mori H."/>
        </authorList>
    </citation>
    <scope>NUCLEOTIDE SEQUENCE [LARGE SCALE GENOMIC DNA]</scope>
    <source>
        <strain evidence="4">12CBH8</strain>
    </source>
</reference>
<dbReference type="KEGG" id="sman:C12CBH8_22710"/>
<dbReference type="PANTHER" id="PTHR39160">
    <property type="entry name" value="CELL WALL-BINDING PROTEIN YOCH"/>
    <property type="match status" value="1"/>
</dbReference>
<gene>
    <name evidence="3" type="ORF">C12CBH8_22710</name>
</gene>
<keyword evidence="4" id="KW-1185">Reference proteome</keyword>
<dbReference type="InterPro" id="IPR051933">
    <property type="entry name" value="Resuscitation_pf_RpfB"/>
</dbReference>
<dbReference type="AlphaFoldDB" id="A0A7I8D7E8"/>
<dbReference type="InterPro" id="IPR011098">
    <property type="entry name" value="G5_dom"/>
</dbReference>
<accession>A0A7I8D7E8</accession>
<dbReference type="Proteomes" id="UP000593890">
    <property type="component" value="Chromosome"/>
</dbReference>
<name>A0A7I8D7E8_9FIRM</name>
<sequence>MTDKKRVTERMSKILKSRMSAVIVLATACAAVFILAAYNVQTVTIFDGNNSHSIATTNQDTDAVLELAGVSVSDKDYVDSRDTNTGDREITILRANEVPSSPVNAVTADAKSVSVSYYGMLAEYGSGDETDDTVEYRTIEVEKEIPFEQVERTSDSLPKGTRKLETSGQNGVAATVYKQKIVGGRVVESILEGDVVKQEPVDEVTLVGTYVYTPVTTSSTVSQLDASSVALDANGMPISYKKIITGSATAYNGPGKFTASGRPAMKGHVAVDPREIPYGTRLYIVSADGKFNYGYCIAADTGGFIYNSDTVVDLFFDTYAECAQFGRRDVIIYVL</sequence>
<organism evidence="3 4">
    <name type="scientific">Solibaculum mannosilyticum</name>
    <dbReference type="NCBI Taxonomy" id="2780922"/>
    <lineage>
        <taxon>Bacteria</taxon>
        <taxon>Bacillati</taxon>
        <taxon>Bacillota</taxon>
        <taxon>Clostridia</taxon>
        <taxon>Eubacteriales</taxon>
        <taxon>Oscillospiraceae</taxon>
        <taxon>Solibaculum</taxon>
    </lineage>
</organism>
<dbReference type="Pfam" id="PF06725">
    <property type="entry name" value="3D"/>
    <property type="match status" value="1"/>
</dbReference>
<dbReference type="CDD" id="cd14667">
    <property type="entry name" value="3D_containing_proteins"/>
    <property type="match status" value="1"/>
</dbReference>
<dbReference type="GO" id="GO:0004553">
    <property type="term" value="F:hydrolase activity, hydrolyzing O-glycosyl compounds"/>
    <property type="evidence" value="ECO:0007669"/>
    <property type="project" value="InterPro"/>
</dbReference>
<dbReference type="InterPro" id="IPR010611">
    <property type="entry name" value="3D_dom"/>
</dbReference>
<dbReference type="Gene3D" id="2.20.230.10">
    <property type="entry name" value="Resuscitation-promoting factor rpfb"/>
    <property type="match status" value="1"/>
</dbReference>
<proteinExistence type="predicted"/>
<dbReference type="RefSeq" id="WP_090265600.1">
    <property type="nucleotide sequence ID" value="NZ_AP023321.1"/>
</dbReference>
<dbReference type="EMBL" id="AP023321">
    <property type="protein sequence ID" value="BCI61632.1"/>
    <property type="molecule type" value="Genomic_DNA"/>
</dbReference>
<dbReference type="GO" id="GO:0009254">
    <property type="term" value="P:peptidoglycan turnover"/>
    <property type="evidence" value="ECO:0007669"/>
    <property type="project" value="InterPro"/>
</dbReference>
<keyword evidence="1" id="KW-0732">Signal</keyword>
<evidence type="ECO:0000313" key="3">
    <source>
        <dbReference type="EMBL" id="BCI61632.1"/>
    </source>
</evidence>
<dbReference type="PANTHER" id="PTHR39160:SF4">
    <property type="entry name" value="RESUSCITATION-PROMOTING FACTOR RPFB"/>
    <property type="match status" value="1"/>
</dbReference>
<dbReference type="Pfam" id="PF07501">
    <property type="entry name" value="G5"/>
    <property type="match status" value="1"/>
</dbReference>
<dbReference type="SMART" id="SM01208">
    <property type="entry name" value="G5"/>
    <property type="match status" value="1"/>
</dbReference>
<evidence type="ECO:0000313" key="4">
    <source>
        <dbReference type="Proteomes" id="UP000593890"/>
    </source>
</evidence>
<dbReference type="Gene3D" id="2.40.40.10">
    <property type="entry name" value="RlpA-like domain"/>
    <property type="match status" value="1"/>
</dbReference>
<dbReference type="InterPro" id="IPR036908">
    <property type="entry name" value="RlpA-like_sf"/>
</dbReference>
<dbReference type="PROSITE" id="PS51109">
    <property type="entry name" value="G5"/>
    <property type="match status" value="1"/>
</dbReference>